<accession>A0A2G1BWS8</accession>
<dbReference type="AlphaFoldDB" id="A0A2G1BWS8"/>
<evidence type="ECO:0000313" key="7">
    <source>
        <dbReference type="Proteomes" id="UP001242342"/>
    </source>
</evidence>
<evidence type="ECO:0000259" key="3">
    <source>
        <dbReference type="Pfam" id="PF00561"/>
    </source>
</evidence>
<dbReference type="GO" id="GO:0034338">
    <property type="term" value="F:short-chain carboxylesterase activity"/>
    <property type="evidence" value="ECO:0007669"/>
    <property type="project" value="TreeGrafter"/>
</dbReference>
<reference evidence="4 7" key="3">
    <citation type="submission" date="2023-07" db="EMBL/GenBank/DDBJ databases">
        <title>Genome content predicts the carbon catabolic preferences of heterotrophic bacteria.</title>
        <authorList>
            <person name="Gralka M."/>
        </authorList>
    </citation>
    <scope>NUCLEOTIDE SEQUENCE [LARGE SCALE GENOMIC DNA]</scope>
    <source>
        <strain evidence="4 7">4G03</strain>
    </source>
</reference>
<dbReference type="InterPro" id="IPR050960">
    <property type="entry name" value="AB_hydrolase_4_sf"/>
</dbReference>
<dbReference type="RefSeq" id="WP_099214322.1">
    <property type="nucleotide sequence ID" value="NZ_JAUYVU010000002.1"/>
</dbReference>
<evidence type="ECO:0000256" key="2">
    <source>
        <dbReference type="PIRSR" id="PIRSR005211-1"/>
    </source>
</evidence>
<feature type="active site" description="Charge relay system" evidence="2">
    <location>
        <position position="265"/>
    </location>
</feature>
<dbReference type="PANTHER" id="PTHR10794">
    <property type="entry name" value="ABHYDROLASE DOMAIN-CONTAINING PROTEIN"/>
    <property type="match status" value="1"/>
</dbReference>
<dbReference type="InterPro" id="IPR029058">
    <property type="entry name" value="AB_hydrolase_fold"/>
</dbReference>
<dbReference type="InterPro" id="IPR000073">
    <property type="entry name" value="AB_hydrolase_1"/>
</dbReference>
<dbReference type="Pfam" id="PF00561">
    <property type="entry name" value="Abhydrolase_1"/>
    <property type="match status" value="1"/>
</dbReference>
<dbReference type="Gene3D" id="3.40.50.1820">
    <property type="entry name" value="alpha/beta hydrolase"/>
    <property type="match status" value="1"/>
</dbReference>
<evidence type="ECO:0000313" key="4">
    <source>
        <dbReference type="EMBL" id="MDP2540540.1"/>
    </source>
</evidence>
<dbReference type="GO" id="GO:0047372">
    <property type="term" value="F:monoacylglycerol lipase activity"/>
    <property type="evidence" value="ECO:0007669"/>
    <property type="project" value="TreeGrafter"/>
</dbReference>
<name>A0A2G1BWS8_9FLAO</name>
<evidence type="ECO:0000313" key="5">
    <source>
        <dbReference type="EMBL" id="PHN98502.1"/>
    </source>
</evidence>
<dbReference type="PIRSF" id="PIRSF005211">
    <property type="entry name" value="Ab_hydro_YheT"/>
    <property type="match status" value="1"/>
</dbReference>
<dbReference type="EMBL" id="JAUYVU010000002">
    <property type="protein sequence ID" value="MDP2540540.1"/>
    <property type="molecule type" value="Genomic_DNA"/>
</dbReference>
<protein>
    <submittedName>
        <fullName evidence="4">Alpha/beta fold hydrolase</fullName>
    </submittedName>
    <submittedName>
        <fullName evidence="5">Alpha/beta hydrolase</fullName>
    </submittedName>
</protein>
<evidence type="ECO:0000256" key="1">
    <source>
        <dbReference type="ARBA" id="ARBA00010884"/>
    </source>
</evidence>
<dbReference type="Proteomes" id="UP001242342">
    <property type="component" value="Unassembled WGS sequence"/>
</dbReference>
<dbReference type="SUPFAM" id="SSF53474">
    <property type="entry name" value="alpha/beta-Hydrolases"/>
    <property type="match status" value="1"/>
</dbReference>
<dbReference type="PANTHER" id="PTHR10794:SF63">
    <property type="entry name" value="ALPHA_BETA HYDROLASE 1, ISOFORM A"/>
    <property type="match status" value="1"/>
</dbReference>
<sequence length="325" mass="37277">MPIISDTFSPSLPFKSAHFNTVYRPLFMKDTIEYKRKRITTWDADFIDLDFSFVESNTIVLLIHGLEGSSQSNYMITTSNHLNSLGFDTVCMNLRGCSGEDNLLLETYHSGKTDDVSFIIKYLKNHYDYDNIIITGFSLGGNLTLKYLGEYSDIPSEVKGGIAVSVPVDLTSSQAELNKLKNKIYLNEFLKTMKLKLLQKAKKFPDFKLNKELLFKASKFRHLEKQYTVPVFGFESSEDYWLKASAKPFIPEIKVPTLLINALDDSFLSKECYPIKEAKEMKNFYLSTPNYGGHVGFMSSFSSTENRWLEQRISRFINETLGIEY</sequence>
<gene>
    <name evidence="5" type="ORF">CSC81_03145</name>
    <name evidence="4" type="ORF">Q8W23_03530</name>
</gene>
<comment type="similarity">
    <text evidence="1">Belongs to the AB hydrolase superfamily. AB hydrolase 4 family.</text>
</comment>
<comment type="caution">
    <text evidence="5">The sequence shown here is derived from an EMBL/GenBank/DDBJ whole genome shotgun (WGS) entry which is preliminary data.</text>
</comment>
<evidence type="ECO:0000313" key="6">
    <source>
        <dbReference type="Proteomes" id="UP000222163"/>
    </source>
</evidence>
<reference evidence="5" key="2">
    <citation type="submission" date="2017-10" db="EMBL/GenBank/DDBJ databases">
        <authorList>
            <person name="Enke T.N."/>
            <person name="Cordero O.X."/>
        </authorList>
    </citation>
    <scope>NUCLEOTIDE SEQUENCE</scope>
    <source>
        <strain evidence="5">4G03</strain>
    </source>
</reference>
<feature type="active site" description="Charge relay system" evidence="2">
    <location>
        <position position="138"/>
    </location>
</feature>
<feature type="active site" description="Charge relay system" evidence="2">
    <location>
        <position position="294"/>
    </location>
</feature>
<organism evidence="5 6">
    <name type="scientific">Tenacibaculum discolor</name>
    <dbReference type="NCBI Taxonomy" id="361581"/>
    <lineage>
        <taxon>Bacteria</taxon>
        <taxon>Pseudomonadati</taxon>
        <taxon>Bacteroidota</taxon>
        <taxon>Flavobacteriia</taxon>
        <taxon>Flavobacteriales</taxon>
        <taxon>Flavobacteriaceae</taxon>
        <taxon>Tenacibaculum</taxon>
    </lineage>
</organism>
<keyword evidence="7" id="KW-1185">Reference proteome</keyword>
<keyword evidence="5" id="KW-0378">Hydrolase</keyword>
<feature type="domain" description="AB hydrolase-1" evidence="3">
    <location>
        <begin position="59"/>
        <end position="290"/>
    </location>
</feature>
<proteinExistence type="inferred from homology"/>
<reference evidence="5 6" key="1">
    <citation type="journal article" date="2016" name="Nat. Commun.">
        <title>Microbial interactions lead to rapid micro-scale successions on model marine particles.</title>
        <authorList>
            <person name="Datta M.S."/>
            <person name="Sliwerska E."/>
            <person name="Gore J."/>
            <person name="Polz M.F."/>
            <person name="Cordero O.X."/>
        </authorList>
    </citation>
    <scope>NUCLEOTIDE SEQUENCE [LARGE SCALE GENOMIC DNA]</scope>
    <source>
        <strain evidence="5 6">4G03</strain>
    </source>
</reference>
<dbReference type="InterPro" id="IPR012020">
    <property type="entry name" value="ABHD4"/>
</dbReference>
<dbReference type="Proteomes" id="UP000222163">
    <property type="component" value="Unassembled WGS sequence"/>
</dbReference>
<dbReference type="EMBL" id="PDUU01000003">
    <property type="protein sequence ID" value="PHN98502.1"/>
    <property type="molecule type" value="Genomic_DNA"/>
</dbReference>